<organism evidence="1 2">
    <name type="scientific">Bacillus phage Bobb</name>
    <dbReference type="NCBI Taxonomy" id="1527469"/>
    <lineage>
        <taxon>Viruses</taxon>
        <taxon>Duplodnaviria</taxon>
        <taxon>Heunggongvirae</taxon>
        <taxon>Uroviricota</taxon>
        <taxon>Caudoviricetes</taxon>
        <taxon>Herelleviridae</taxon>
        <taxon>Bastillevirinae</taxon>
        <taxon>Agatevirus</taxon>
        <taxon>Agatevirus bobb</taxon>
    </lineage>
</organism>
<keyword evidence="2" id="KW-1185">Reference proteome</keyword>
<dbReference type="OrthoDB" id="40832at10239"/>
<accession>A0A076GD80</accession>
<proteinExistence type="predicted"/>
<dbReference type="Proteomes" id="UP000028664">
    <property type="component" value="Segment"/>
</dbReference>
<dbReference type="KEGG" id="vg:20283336"/>
<dbReference type="RefSeq" id="YP_009056318.1">
    <property type="nucleotide sequence ID" value="NC_024792.1"/>
</dbReference>
<name>A0A076GD80_9CAUD</name>
<dbReference type="GeneID" id="20283336"/>
<evidence type="ECO:0000313" key="1">
    <source>
        <dbReference type="EMBL" id="AII27950.1"/>
    </source>
</evidence>
<reference evidence="1 2" key="1">
    <citation type="submission" date="2014-06" db="EMBL/GenBank/DDBJ databases">
        <title>Bioinformatic genomic analysis of Bacillus phage Bobb.</title>
        <authorList>
            <person name="Lewis H.M.N."/>
            <person name="Temple L."/>
            <person name="Barth R.N."/>
            <person name="Bowles K.M."/>
            <person name="Churchin D.I."/>
            <person name="Scott-Croshaw C."/>
            <person name="Glasgow G.H."/>
            <person name="Gloe M.W."/>
            <person name="McGough T.M."/>
            <person name="Nutbrown S.A."/>
            <person name="Romulus S.R."/>
            <person name="Sanders K.A.M."/>
            <person name="Diachok C.R."/>
            <person name="Serigano J.P."/>
            <person name="Shin D."/>
            <person name="Suresh M.H."/>
            <person name="Conner A.R.N."/>
            <person name="Korba R.M."/>
            <person name="Livermore R.J."/>
            <person name="Rohlf M.B."/>
            <person name="Utterback S.D."/>
            <person name="Wilson V.E."/>
        </authorList>
    </citation>
    <scope>NUCLEOTIDE SEQUENCE [LARGE SCALE GENOMIC DNA]</scope>
</reference>
<dbReference type="EMBL" id="KM051843">
    <property type="protein sequence ID" value="AII27950.1"/>
    <property type="molecule type" value="Genomic_DNA"/>
</dbReference>
<protein>
    <submittedName>
        <fullName evidence="1">Uncharacterized protein</fullName>
    </submittedName>
</protein>
<evidence type="ECO:0000313" key="2">
    <source>
        <dbReference type="Proteomes" id="UP000028664"/>
    </source>
</evidence>
<sequence length="45" mass="4954">MKLFKTGDIVRIPSRPSEGLFEVVAGTENYDHLSRCNISKDGANS</sequence>